<feature type="non-terminal residue" evidence="1">
    <location>
        <position position="1"/>
    </location>
</feature>
<dbReference type="AlphaFoldDB" id="A0A9K3GP73"/>
<gene>
    <name evidence="1" type="ORF">KIPB_012764</name>
</gene>
<keyword evidence="2" id="KW-1185">Reference proteome</keyword>
<proteinExistence type="predicted"/>
<organism evidence="1 2">
    <name type="scientific">Kipferlia bialata</name>
    <dbReference type="NCBI Taxonomy" id="797122"/>
    <lineage>
        <taxon>Eukaryota</taxon>
        <taxon>Metamonada</taxon>
        <taxon>Carpediemonas-like organisms</taxon>
        <taxon>Kipferlia</taxon>
    </lineage>
</organism>
<dbReference type="Proteomes" id="UP000265618">
    <property type="component" value="Unassembled WGS sequence"/>
</dbReference>
<comment type="caution">
    <text evidence="1">The sequence shown here is derived from an EMBL/GenBank/DDBJ whole genome shotgun (WGS) entry which is preliminary data.</text>
</comment>
<protein>
    <submittedName>
        <fullName evidence="1">Uncharacterized protein</fullName>
    </submittedName>
</protein>
<accession>A0A9K3GP73</accession>
<sequence length="101" mass="11442">MAEVFSMRIQAMTEGPSADAPFPDLRTVSNSDFVYYCLERRMGLPALVQRTANDLYEILNRGKAAGEFQLFWVLINDRISSADLSLISRAVHSIFHYPQIS</sequence>
<evidence type="ECO:0000313" key="2">
    <source>
        <dbReference type="Proteomes" id="UP000265618"/>
    </source>
</evidence>
<reference evidence="1 2" key="1">
    <citation type="journal article" date="2018" name="PLoS ONE">
        <title>The draft genome of Kipferlia bialata reveals reductive genome evolution in fornicate parasites.</title>
        <authorList>
            <person name="Tanifuji G."/>
            <person name="Takabayashi S."/>
            <person name="Kume K."/>
            <person name="Takagi M."/>
            <person name="Nakayama T."/>
            <person name="Kamikawa R."/>
            <person name="Inagaki Y."/>
            <person name="Hashimoto T."/>
        </authorList>
    </citation>
    <scope>NUCLEOTIDE SEQUENCE [LARGE SCALE GENOMIC DNA]</scope>
    <source>
        <strain evidence="1">NY0173</strain>
    </source>
</reference>
<evidence type="ECO:0000313" key="1">
    <source>
        <dbReference type="EMBL" id="GIQ90103.1"/>
    </source>
</evidence>
<name>A0A9K3GP73_9EUKA</name>
<dbReference type="EMBL" id="BDIP01005765">
    <property type="protein sequence ID" value="GIQ90103.1"/>
    <property type="molecule type" value="Genomic_DNA"/>
</dbReference>